<dbReference type="InterPro" id="IPR036961">
    <property type="entry name" value="Kinesin_motor_dom_sf"/>
</dbReference>
<evidence type="ECO:0000256" key="8">
    <source>
        <dbReference type="SAM" id="Coils"/>
    </source>
</evidence>
<dbReference type="PRINTS" id="PR00380">
    <property type="entry name" value="KINESINHEAVY"/>
</dbReference>
<dbReference type="Pfam" id="PF00225">
    <property type="entry name" value="Kinesin"/>
    <property type="match status" value="1"/>
</dbReference>
<dbReference type="OMA" id="ENECFSA"/>
<dbReference type="PROSITE" id="PS50067">
    <property type="entry name" value="KINESIN_MOTOR_2"/>
    <property type="match status" value="1"/>
</dbReference>
<evidence type="ECO:0000256" key="9">
    <source>
        <dbReference type="SAM" id="MobiDB-lite"/>
    </source>
</evidence>
<accession>A0A5P1EJX0</accession>
<feature type="coiled-coil region" evidence="8">
    <location>
        <begin position="930"/>
        <end position="1023"/>
    </location>
</feature>
<evidence type="ECO:0000256" key="2">
    <source>
        <dbReference type="ARBA" id="ARBA00022741"/>
    </source>
</evidence>
<dbReference type="PANTHER" id="PTHR37739:SF8">
    <property type="entry name" value="KINESIN-LIKE PROTEIN KIN-12D"/>
    <property type="match status" value="1"/>
</dbReference>
<dbReference type="FunFam" id="3.40.850.10:FF:000033">
    <property type="entry name" value="Kinesin-like protein KIN-12E"/>
    <property type="match status" value="1"/>
</dbReference>
<dbReference type="SUPFAM" id="SSF52540">
    <property type="entry name" value="P-loop containing nucleoside triphosphate hydrolases"/>
    <property type="match status" value="1"/>
</dbReference>
<name>A0A5P1EJX0_ASPOF</name>
<dbReference type="OrthoDB" id="3176171at2759"/>
<feature type="compositionally biased region" description="Basic and acidic residues" evidence="9">
    <location>
        <begin position="62"/>
        <end position="72"/>
    </location>
</feature>
<feature type="coiled-coil region" evidence="8">
    <location>
        <begin position="1669"/>
        <end position="1714"/>
    </location>
</feature>
<dbReference type="GO" id="GO:0008017">
    <property type="term" value="F:microtubule binding"/>
    <property type="evidence" value="ECO:0007669"/>
    <property type="project" value="InterPro"/>
</dbReference>
<dbReference type="PROSITE" id="PS00411">
    <property type="entry name" value="KINESIN_MOTOR_1"/>
    <property type="match status" value="1"/>
</dbReference>
<dbReference type="Gramene" id="ONK64891">
    <property type="protein sequence ID" value="ONK64891"/>
    <property type="gene ID" value="A4U43_C07F31150"/>
</dbReference>
<feature type="coiled-coil region" evidence="8">
    <location>
        <begin position="1507"/>
        <end position="1587"/>
    </location>
</feature>
<feature type="region of interest" description="Disordered" evidence="9">
    <location>
        <begin position="1"/>
        <end position="92"/>
    </location>
</feature>
<evidence type="ECO:0000256" key="3">
    <source>
        <dbReference type="ARBA" id="ARBA00022840"/>
    </source>
</evidence>
<keyword evidence="1" id="KW-0493">Microtubule</keyword>
<evidence type="ECO:0000259" key="10">
    <source>
        <dbReference type="PROSITE" id="PS50067"/>
    </source>
</evidence>
<feature type="coiled-coil region" evidence="8">
    <location>
        <begin position="1352"/>
        <end position="1379"/>
    </location>
</feature>
<keyword evidence="4 8" id="KW-0175">Coiled coil</keyword>
<feature type="coiled-coil region" evidence="8">
    <location>
        <begin position="2149"/>
        <end position="2211"/>
    </location>
</feature>
<keyword evidence="5 7" id="KW-0505">Motor protein</keyword>
<dbReference type="Gene3D" id="3.40.850.10">
    <property type="entry name" value="Kinesin motor domain"/>
    <property type="match status" value="1"/>
</dbReference>
<comment type="similarity">
    <text evidence="6">Belongs to the TRAFAC class myosin-kinesin ATPase superfamily. Kinesin family. KIN-12 subfamily.</text>
</comment>
<reference evidence="12" key="1">
    <citation type="journal article" date="2017" name="Nat. Commun.">
        <title>The asparagus genome sheds light on the origin and evolution of a young Y chromosome.</title>
        <authorList>
            <person name="Harkess A."/>
            <person name="Zhou J."/>
            <person name="Xu C."/>
            <person name="Bowers J.E."/>
            <person name="Van der Hulst R."/>
            <person name="Ayyampalayam S."/>
            <person name="Mercati F."/>
            <person name="Riccardi P."/>
            <person name="McKain M.R."/>
            <person name="Kakrana A."/>
            <person name="Tang H."/>
            <person name="Ray J."/>
            <person name="Groenendijk J."/>
            <person name="Arikit S."/>
            <person name="Mathioni S.M."/>
            <person name="Nakano M."/>
            <person name="Shan H."/>
            <person name="Telgmann-Rauber A."/>
            <person name="Kanno A."/>
            <person name="Yue Z."/>
            <person name="Chen H."/>
            <person name="Li W."/>
            <person name="Chen Y."/>
            <person name="Xu X."/>
            <person name="Zhang Y."/>
            <person name="Luo S."/>
            <person name="Chen H."/>
            <person name="Gao J."/>
            <person name="Mao Z."/>
            <person name="Pires J.C."/>
            <person name="Luo M."/>
            <person name="Kudrna D."/>
            <person name="Wing R.A."/>
            <person name="Meyers B.C."/>
            <person name="Yi K."/>
            <person name="Kong H."/>
            <person name="Lavrijsen P."/>
            <person name="Sunseri F."/>
            <person name="Falavigna A."/>
            <person name="Ye Y."/>
            <person name="Leebens-Mack J.H."/>
            <person name="Chen G."/>
        </authorList>
    </citation>
    <scope>NUCLEOTIDE SEQUENCE [LARGE SCALE GENOMIC DNA]</scope>
    <source>
        <strain evidence="12">cv. DH0086</strain>
    </source>
</reference>
<evidence type="ECO:0000256" key="1">
    <source>
        <dbReference type="ARBA" id="ARBA00022701"/>
    </source>
</evidence>
<evidence type="ECO:0000256" key="7">
    <source>
        <dbReference type="PROSITE-ProRule" id="PRU00283"/>
    </source>
</evidence>
<feature type="binding site" evidence="7">
    <location>
        <begin position="308"/>
        <end position="315"/>
    </location>
    <ligand>
        <name>ATP</name>
        <dbReference type="ChEBI" id="CHEBI:30616"/>
    </ligand>
</feature>
<dbReference type="InterPro" id="IPR001752">
    <property type="entry name" value="Kinesin_motor_dom"/>
</dbReference>
<evidence type="ECO:0000313" key="12">
    <source>
        <dbReference type="Proteomes" id="UP000243459"/>
    </source>
</evidence>
<feature type="coiled-coil region" evidence="8">
    <location>
        <begin position="2504"/>
        <end position="2531"/>
    </location>
</feature>
<keyword evidence="12" id="KW-1185">Reference proteome</keyword>
<feature type="compositionally biased region" description="Polar residues" evidence="9">
    <location>
        <begin position="23"/>
        <end position="34"/>
    </location>
</feature>
<organism evidence="11 12">
    <name type="scientific">Asparagus officinalis</name>
    <name type="common">Garden asparagus</name>
    <dbReference type="NCBI Taxonomy" id="4686"/>
    <lineage>
        <taxon>Eukaryota</taxon>
        <taxon>Viridiplantae</taxon>
        <taxon>Streptophyta</taxon>
        <taxon>Embryophyta</taxon>
        <taxon>Tracheophyta</taxon>
        <taxon>Spermatophyta</taxon>
        <taxon>Magnoliopsida</taxon>
        <taxon>Liliopsida</taxon>
        <taxon>Asparagales</taxon>
        <taxon>Asparagaceae</taxon>
        <taxon>Asparagoideae</taxon>
        <taxon>Asparagus</taxon>
    </lineage>
</organism>
<feature type="domain" description="Kinesin motor" evidence="10">
    <location>
        <begin position="227"/>
        <end position="564"/>
    </location>
</feature>
<feature type="coiled-coil region" evidence="8">
    <location>
        <begin position="1801"/>
        <end position="1856"/>
    </location>
</feature>
<evidence type="ECO:0000256" key="5">
    <source>
        <dbReference type="ARBA" id="ARBA00023175"/>
    </source>
</evidence>
<feature type="compositionally biased region" description="Polar residues" evidence="9">
    <location>
        <begin position="161"/>
        <end position="175"/>
    </location>
</feature>
<feature type="coiled-coil region" evidence="8">
    <location>
        <begin position="1922"/>
        <end position="1968"/>
    </location>
</feature>
<dbReference type="InterPro" id="IPR027417">
    <property type="entry name" value="P-loop_NTPase"/>
</dbReference>
<evidence type="ECO:0000256" key="4">
    <source>
        <dbReference type="ARBA" id="ARBA00023054"/>
    </source>
</evidence>
<feature type="region of interest" description="Disordered" evidence="9">
    <location>
        <begin position="152"/>
        <end position="183"/>
    </location>
</feature>
<feature type="coiled-coil region" evidence="8">
    <location>
        <begin position="661"/>
        <end position="688"/>
    </location>
</feature>
<feature type="coiled-coil region" evidence="8">
    <location>
        <begin position="829"/>
        <end position="877"/>
    </location>
</feature>
<proteinExistence type="inferred from homology"/>
<dbReference type="EMBL" id="CM007387">
    <property type="protein sequence ID" value="ONK64891.1"/>
    <property type="molecule type" value="Genomic_DNA"/>
</dbReference>
<protein>
    <recommendedName>
        <fullName evidence="10">Kinesin motor domain-containing protein</fullName>
    </recommendedName>
</protein>
<evidence type="ECO:0000313" key="11">
    <source>
        <dbReference type="EMBL" id="ONK64891.1"/>
    </source>
</evidence>
<feature type="coiled-coil region" evidence="8">
    <location>
        <begin position="2628"/>
        <end position="2669"/>
    </location>
</feature>
<sequence length="2854" mass="325531">MLRDVKFSRRHSGKIPQSEESNENLPFDSSSTPHIDSDPNRPPFNAIQEVVRNPKLGGDQETSLRRKIERTPSKNQSRGVSDAQFRTPEKQAATKIRFGFVPKSEPGSSCGDNEVPANLPPLSRGLSLGSGGGYNYGTPRTYRTAGKASSVHSDCSSVQSTPTKSVSKPTHSGFGSSRPPMSAGRTMNCAVASKGIPMSAPAPLVYVAAEVPHFELREDPSFWMDHNVQVVIRVRPINSSEQSLQGYSRCLKQENAHSITWIGQPESRFTFDYVACETISQEMLFRVAGLPMVENCMSGYNSCMFAYGQTGSGKTYTMLGEIGEVDLRPSADRGMTPRIFEFLFARIKAEEESRRDEKLKYHCKCSFLEIYNEHITDLLHPSSTNLPLREDIRKGVYVENLTEFEVETVNDILRLLFQGAANRKVAATNMNRESSRSHSVFTCVIESRWEKDSTTNLRFARLNLVDLAGSERQKTSGVEGERLKEAVSINKSLSALGHVITVLADVAHGKQRHVPYRDSRLTFLLQDSLGGNSKTMIIANVSPSICSANETLGTLKFAQRARLVQNNAVINEDASGDISALQHQIRLLKEELSLLKRQNVSRSLLFRSEIMGDNKDGDLDASVEEYLHVQAQLSAEEPNSIESGGSVSVSIKQLKSLEATLAGALRREKMAETTIKQLETEIEQLNRLVCQREEDTRCSKMMLKFREDKIHRMEALLDRHLPADSYLQEENKAQSEEIQLLRARADKNPEVTRFASENIRLLDQLRRYQEFYEEGERELLLAEVSEMRNQIVLILDGKSEHVHQYEPDLELKEDTHPQISGSMRDSQDCESLSIELKETSQELEQCRDKLNSCLETNATLTRELNNLHVELTNMKSACNDEHFNVETDNMDLSLLSLDSVHSPPVPSYSLNHAEEILNLQLELDILKTILGEEKSTRVEMEKRALELENELKEAKQSILLHERKEIELNDAKSVIEALESQHILSINELEELKESNNQFLDLVKKQENEIATLKKQIGDIYGEEKLSSACRKLKSQASHTENEGSPLCEKLKKMQASLEKARSFNTRFQSDQASQTSLEQEKVEVRRQVEVETAEVIVCLQEELITLQQQVDDSNKNEILARQSLMTFETEFKSLQEKFSVVTQENEKLGEMLEEKKQNLRLLSENWENLIYEIAEVLSDGNIALENASDQVASISDTFPGSWVTEQVEKIIRSMSEKDLLIEELHKCLEDAQNVKSDMEWKLRSLRGATLAITEAQQQESSDNEREILHLTSQLSQKTSIITELENSIRLGEERLRKAVTCATVAFTVVNHVSEINAAHLQALEFVKSEYIESTETLKQKDALLQEHILLQLDTENRMQTMKAQVEQFQEQTHELLVQLQQSQRTADEQVLEHQHNVKVADIAFSGDDLLEGRQKFDVVKMGVSVMDSCVNDSAGKVSCPTDDFTEGAANGSKHRMGIESNEDTVSAEQHNVESISGASINLREIQKIGPGYGCLSQNILDRERTIVLLRRELESAFDSLREVKAQMVKLLDEKEDVKQSEVQSKKNVEHLTVEVLLFKSEMIDKEQQFESRLLELEEKLQRVEESTVSSNVCWHEMKEGLEVELSNAKAIAAQKTLEASYLLIKIEEMQGTMQDADVTVNALTETNEAIKLEVERHKTIETTLNCEKNHLISELQMLQSSLDVKEKENESMQKKFTENVTEARNLLLELEDTFRLLQGTFTEKFRLIECDLSWLKSQLQLNTQLVSVWLEEIWSEIIGKDCAVSVLHLCHMGILLERVTGLNAENVFLYNGWCDSKSVIADLKNHNSKAKRELEQCSTLKGKLLVDINDSFNRITKKENETVEFKARLNSFEEKIVHLQLQEETMLDRSNSMGTELAILMELDSSRNASMAISAQEKFLREKEELNYQLVIEKIKEEIVLNKIEMELRNVEMEYLLDENETLKNELLKLREENSRANGDLQDEKVRFVSTVEHLSIVNEENLKLQDTACSLQACINRLQAEMDMKCTELALVLKESELKNEDNELHIKTTHALQMENDYLKNELLEFNRKKDDHDAMLMSEFRNCYDLTQSVDMTLDRMFHITDNQMSFLNDRICPEISKYKDMASKIIDELEFVELSVKKLMLQNFSLQSESMRKDDLSKGLSFDLRLLQESASTAKDQSDELEAVLKSIENELVAKTSELDEKNGRIDVLELELAEKENAVQLISSENLELKAHMERMLEMRNTILEELAEKGNVNERLKDELLQMSNLLGQRNHLPEDLQDDMAKLADEKDCLDSQMLILKEQMETAQALAEEHEAIATEFRQIAEEKKLYAADKEEEIKLLEKSIEELECTVSALENKVEFVRGEAEKQRLHREELEMELEAVRHQMLTLPSYGSNIRQNTDGRNHDLTRHLKAKVTELQEAQQNIQVLRKEVADKDSEIAQCKAHISELNMYAEAQAREYKQKFRELEAMAQQVKAEAIPANSTSLVSTRSEKSAAKSRGSGSPFKCIGLGLSHQISSEKNEELAAARRQIQELETLAASRQKEIFMLNTRLAAAESMTHDVIRDLLGLKLDMTNCAEVLDQDQLQMIKMKSQFGDQENQEKDQLVLKLKKHLNKFIEERESWLDEINQRHTETISLRIALEKLQQREQFLITENEMLRVDNTKYKKTILELELEVRKLSDQQNFHQRIHHHVKIKEENKLLRILKDDLHAKLEKSESALSRVREELAQYRAACGKKPFVDIDEEEHLKTKLDDSEEERIQLAQKLLTLCTSILKIAGLSRPSSAVNLSVAEDALRQLKERSSSLESEVQDLKLKCKFFREKLKLSELRQQENSVIQENSSSHSLSPSSFHVYHNDVVGDNHILAIS</sequence>
<evidence type="ECO:0000256" key="6">
    <source>
        <dbReference type="ARBA" id="ARBA00034488"/>
    </source>
</evidence>
<dbReference type="GO" id="GO:0005524">
    <property type="term" value="F:ATP binding"/>
    <property type="evidence" value="ECO:0007669"/>
    <property type="project" value="UniProtKB-UniRule"/>
</dbReference>
<feature type="coiled-coil region" evidence="8">
    <location>
        <begin position="571"/>
        <end position="598"/>
    </location>
</feature>
<dbReference type="GO" id="GO:0005874">
    <property type="term" value="C:microtubule"/>
    <property type="evidence" value="ECO:0007669"/>
    <property type="project" value="UniProtKB-KW"/>
</dbReference>
<dbReference type="PANTHER" id="PTHR37739">
    <property type="entry name" value="KINESIN-LIKE PROTEIN KIN-12D"/>
    <property type="match status" value="1"/>
</dbReference>
<keyword evidence="3 7" id="KW-0067">ATP-binding</keyword>
<gene>
    <name evidence="11" type="ORF">A4U43_C07F31150</name>
</gene>
<dbReference type="GO" id="GO:0007018">
    <property type="term" value="P:microtubule-based movement"/>
    <property type="evidence" value="ECO:0007669"/>
    <property type="project" value="InterPro"/>
</dbReference>
<keyword evidence="2 7" id="KW-0547">Nucleotide-binding</keyword>
<dbReference type="Proteomes" id="UP000243459">
    <property type="component" value="Chromosome 7"/>
</dbReference>
<feature type="coiled-coil region" evidence="8">
    <location>
        <begin position="2693"/>
        <end position="2809"/>
    </location>
</feature>
<dbReference type="InterPro" id="IPR019821">
    <property type="entry name" value="Kinesin_motor_CS"/>
</dbReference>
<dbReference type="InterPro" id="IPR044986">
    <property type="entry name" value="KIF15/KIN-12"/>
</dbReference>
<dbReference type="GO" id="GO:0003777">
    <property type="term" value="F:microtubule motor activity"/>
    <property type="evidence" value="ECO:0007669"/>
    <property type="project" value="InterPro"/>
</dbReference>
<feature type="coiled-coil region" evidence="8">
    <location>
        <begin position="2268"/>
        <end position="2464"/>
    </location>
</feature>
<dbReference type="SMART" id="SM00129">
    <property type="entry name" value="KISc"/>
    <property type="match status" value="1"/>
</dbReference>